<dbReference type="Pfam" id="PF20062">
    <property type="entry name" value="DUF6461"/>
    <property type="match status" value="1"/>
</dbReference>
<dbReference type="OrthoDB" id="3784265at2"/>
<gene>
    <name evidence="1" type="ORF">SAMN04489844_1003</name>
</gene>
<dbReference type="AlphaFoldDB" id="A0A1H4M0T7"/>
<dbReference type="STRING" id="402596.SAMN04489844_1003"/>
<dbReference type="InterPro" id="IPR045592">
    <property type="entry name" value="DUF6461"/>
</dbReference>
<organism evidence="1 2">
    <name type="scientific">Nocardioides exalbidus</name>
    <dbReference type="NCBI Taxonomy" id="402596"/>
    <lineage>
        <taxon>Bacteria</taxon>
        <taxon>Bacillati</taxon>
        <taxon>Actinomycetota</taxon>
        <taxon>Actinomycetes</taxon>
        <taxon>Propionibacteriales</taxon>
        <taxon>Nocardioidaceae</taxon>
        <taxon>Nocardioides</taxon>
    </lineage>
</organism>
<protein>
    <submittedName>
        <fullName evidence="1">Uncharacterized protein</fullName>
    </submittedName>
</protein>
<reference evidence="2" key="1">
    <citation type="submission" date="2016-10" db="EMBL/GenBank/DDBJ databases">
        <authorList>
            <person name="Varghese N."/>
            <person name="Submissions S."/>
        </authorList>
    </citation>
    <scope>NUCLEOTIDE SEQUENCE [LARGE SCALE GENOMIC DNA]</scope>
    <source>
        <strain evidence="2">DSM 22017</strain>
    </source>
</reference>
<dbReference type="Proteomes" id="UP000198742">
    <property type="component" value="Unassembled WGS sequence"/>
</dbReference>
<name>A0A1H4M0T7_9ACTN</name>
<proteinExistence type="predicted"/>
<dbReference type="EMBL" id="FNRT01000002">
    <property type="protein sequence ID" value="SEB76042.1"/>
    <property type="molecule type" value="Genomic_DNA"/>
</dbReference>
<sequence length="220" mass="23445">MSERVEHYKQAVEDVDVESLTVLVVAGASVAEVREVIADDSGLARCQEVDDHERSAYAFLEVDGGVAAMELTGYADPTVAALTRLSAGGRSAAVVVSDIQAHDRFGCARDGALLFDDPEYTFLDPDDRSRVPDELRSLFDLAWVDLDADLYDADDDDVIGFVVGLAMAEVVTGITLTADDLGRLWEAGPDEMLPVRTLAYATEQASGDTSAATGPPTGSR</sequence>
<evidence type="ECO:0000313" key="1">
    <source>
        <dbReference type="EMBL" id="SEB76042.1"/>
    </source>
</evidence>
<accession>A0A1H4M0T7</accession>
<keyword evidence="2" id="KW-1185">Reference proteome</keyword>
<dbReference type="RefSeq" id="WP_139306488.1">
    <property type="nucleotide sequence ID" value="NZ_FNRT01000002.1"/>
</dbReference>
<evidence type="ECO:0000313" key="2">
    <source>
        <dbReference type="Proteomes" id="UP000198742"/>
    </source>
</evidence>